<keyword evidence="1 2" id="KW-0238">DNA-binding</keyword>
<gene>
    <name evidence="3" type="ORF">L1O03_09750</name>
</gene>
<proteinExistence type="predicted"/>
<organism evidence="3 4">
    <name type="scientific">Corynebacterium uropygiale</name>
    <dbReference type="NCBI Taxonomy" id="1775911"/>
    <lineage>
        <taxon>Bacteria</taxon>
        <taxon>Bacillati</taxon>
        <taxon>Actinomycetota</taxon>
        <taxon>Actinomycetes</taxon>
        <taxon>Mycobacteriales</taxon>
        <taxon>Corynebacteriaceae</taxon>
        <taxon>Corynebacterium</taxon>
    </lineage>
</organism>
<name>A0A9X1U851_9CORY</name>
<sequence>MPQVPITVVGNLTRPPKLKKFGENRHCCEFRIAANRSYMDGGEWKQTDQLFLSVEAWGQLARNIKASIKQEQGVSLIINGILTTHEWLDAEGNHQSRTVLRANSVGVDLSRYVVGWQRTGQQPSGGADGVGVPGAGRADINVDHLVDEFFDTPRSTSVAQAEEVLEEQAPAPF</sequence>
<dbReference type="Pfam" id="PF00436">
    <property type="entry name" value="SSB"/>
    <property type="match status" value="1"/>
</dbReference>
<dbReference type="CDD" id="cd04496">
    <property type="entry name" value="SSB_OBF"/>
    <property type="match status" value="1"/>
</dbReference>
<evidence type="ECO:0000256" key="2">
    <source>
        <dbReference type="PROSITE-ProRule" id="PRU00252"/>
    </source>
</evidence>
<evidence type="ECO:0000256" key="1">
    <source>
        <dbReference type="ARBA" id="ARBA00023125"/>
    </source>
</evidence>
<dbReference type="SUPFAM" id="SSF50249">
    <property type="entry name" value="Nucleic acid-binding proteins"/>
    <property type="match status" value="1"/>
</dbReference>
<comment type="caution">
    <text evidence="3">The sequence shown here is derived from an EMBL/GenBank/DDBJ whole genome shotgun (WGS) entry which is preliminary data.</text>
</comment>
<dbReference type="PROSITE" id="PS50935">
    <property type="entry name" value="SSB"/>
    <property type="match status" value="1"/>
</dbReference>
<dbReference type="InterPro" id="IPR000424">
    <property type="entry name" value="Primosome_PriB/ssb"/>
</dbReference>
<evidence type="ECO:0000313" key="4">
    <source>
        <dbReference type="Proteomes" id="UP001139336"/>
    </source>
</evidence>
<dbReference type="GO" id="GO:0003697">
    <property type="term" value="F:single-stranded DNA binding"/>
    <property type="evidence" value="ECO:0007669"/>
    <property type="project" value="InterPro"/>
</dbReference>
<dbReference type="Proteomes" id="UP001139336">
    <property type="component" value="Unassembled WGS sequence"/>
</dbReference>
<dbReference type="InterPro" id="IPR012340">
    <property type="entry name" value="NA-bd_OB-fold"/>
</dbReference>
<protein>
    <submittedName>
        <fullName evidence="3">Single-stranded DNA-binding protein</fullName>
    </submittedName>
</protein>
<dbReference type="AlphaFoldDB" id="A0A9X1U851"/>
<dbReference type="RefSeq" id="WP_236119587.1">
    <property type="nucleotide sequence ID" value="NZ_JAKGSI010000005.1"/>
</dbReference>
<evidence type="ECO:0000313" key="3">
    <source>
        <dbReference type="EMBL" id="MCF4007447.1"/>
    </source>
</evidence>
<keyword evidence="4" id="KW-1185">Reference proteome</keyword>
<reference evidence="3" key="1">
    <citation type="submission" date="2022-01" db="EMBL/GenBank/DDBJ databases">
        <title>Corynebacterium sp. nov isolated from isolated from the feces of the greater white-fronted geese (Anser albifrons) at Poyang Lake, PR China.</title>
        <authorList>
            <person name="Liu Q."/>
        </authorList>
    </citation>
    <scope>NUCLEOTIDE SEQUENCE</scope>
    <source>
        <strain evidence="3">JCM 32435</strain>
    </source>
</reference>
<accession>A0A9X1U851</accession>
<dbReference type="EMBL" id="JAKGSI010000005">
    <property type="protein sequence ID" value="MCF4007447.1"/>
    <property type="molecule type" value="Genomic_DNA"/>
</dbReference>
<dbReference type="Gene3D" id="2.40.50.140">
    <property type="entry name" value="Nucleic acid-binding proteins"/>
    <property type="match status" value="1"/>
</dbReference>